<reference evidence="2" key="1">
    <citation type="submission" date="2020-12" db="EMBL/GenBank/DDBJ databases">
        <title>Ramlibacter sp. nov., isolated from a freshwater alga, Cryptomonas.</title>
        <authorList>
            <person name="Kim H.M."/>
            <person name="Jeon C.O."/>
        </authorList>
    </citation>
    <scope>NUCLEOTIDE SEQUENCE</scope>
    <source>
        <strain evidence="2">CrO1</strain>
    </source>
</reference>
<keyword evidence="3" id="KW-1185">Reference proteome</keyword>
<keyword evidence="1" id="KW-0472">Membrane</keyword>
<organism evidence="2 3">
    <name type="scientific">Ramlibacter algicola</name>
    <dbReference type="NCBI Taxonomy" id="2795217"/>
    <lineage>
        <taxon>Bacteria</taxon>
        <taxon>Pseudomonadati</taxon>
        <taxon>Pseudomonadota</taxon>
        <taxon>Betaproteobacteria</taxon>
        <taxon>Burkholderiales</taxon>
        <taxon>Comamonadaceae</taxon>
        <taxon>Ramlibacter</taxon>
    </lineage>
</organism>
<accession>A0A934Q381</accession>
<dbReference type="Proteomes" id="UP000617041">
    <property type="component" value="Unassembled WGS sequence"/>
</dbReference>
<dbReference type="AlphaFoldDB" id="A0A934Q381"/>
<dbReference type="RefSeq" id="WP_200788979.1">
    <property type="nucleotide sequence ID" value="NZ_JAEDAO010000001.1"/>
</dbReference>
<keyword evidence="1" id="KW-1133">Transmembrane helix</keyword>
<proteinExistence type="predicted"/>
<keyword evidence="1" id="KW-0812">Transmembrane</keyword>
<evidence type="ECO:0000313" key="2">
    <source>
        <dbReference type="EMBL" id="MBK0394023.1"/>
    </source>
</evidence>
<comment type="caution">
    <text evidence="2">The sequence shown here is derived from an EMBL/GenBank/DDBJ whole genome shotgun (WGS) entry which is preliminary data.</text>
</comment>
<sequence>MHHDPESPLSSLLRATAALAAVVVTCSLFYGVIAGMAGDPWATPLDLSVVASQTP</sequence>
<protein>
    <submittedName>
        <fullName evidence="2">Uncharacterized protein</fullName>
    </submittedName>
</protein>
<evidence type="ECO:0000256" key="1">
    <source>
        <dbReference type="SAM" id="Phobius"/>
    </source>
</evidence>
<gene>
    <name evidence="2" type="ORF">I8E28_15585</name>
</gene>
<evidence type="ECO:0000313" key="3">
    <source>
        <dbReference type="Proteomes" id="UP000617041"/>
    </source>
</evidence>
<name>A0A934Q381_9BURK</name>
<feature type="transmembrane region" description="Helical" evidence="1">
    <location>
        <begin position="12"/>
        <end position="37"/>
    </location>
</feature>
<dbReference type="EMBL" id="JAEDAO010000001">
    <property type="protein sequence ID" value="MBK0394023.1"/>
    <property type="molecule type" value="Genomic_DNA"/>
</dbReference>